<feature type="compositionally biased region" description="Polar residues" evidence="4">
    <location>
        <begin position="128"/>
        <end position="137"/>
    </location>
</feature>
<dbReference type="PANTHER" id="PTHR47972">
    <property type="entry name" value="KINESIN-LIKE PROTEIN KLP-3"/>
    <property type="match status" value="1"/>
</dbReference>
<feature type="compositionally biased region" description="Polar residues" evidence="4">
    <location>
        <begin position="109"/>
        <end position="120"/>
    </location>
</feature>
<dbReference type="InterPro" id="IPR027640">
    <property type="entry name" value="Kinesin-like_fam"/>
</dbReference>
<dbReference type="AlphaFoldDB" id="A0A8S9RK14"/>
<organism evidence="6 7">
    <name type="scientific">Brassica cretica</name>
    <name type="common">Mustard</name>
    <dbReference type="NCBI Taxonomy" id="69181"/>
    <lineage>
        <taxon>Eukaryota</taxon>
        <taxon>Viridiplantae</taxon>
        <taxon>Streptophyta</taxon>
        <taxon>Embryophyta</taxon>
        <taxon>Tracheophyta</taxon>
        <taxon>Spermatophyta</taxon>
        <taxon>Magnoliopsida</taxon>
        <taxon>eudicotyledons</taxon>
        <taxon>Gunneridae</taxon>
        <taxon>Pentapetalae</taxon>
        <taxon>rosids</taxon>
        <taxon>malvids</taxon>
        <taxon>Brassicales</taxon>
        <taxon>Brassicaceae</taxon>
        <taxon>Brassiceae</taxon>
        <taxon>Brassica</taxon>
    </lineage>
</organism>
<feature type="region of interest" description="Disordered" evidence="4">
    <location>
        <begin position="427"/>
        <end position="531"/>
    </location>
</feature>
<evidence type="ECO:0000259" key="5">
    <source>
        <dbReference type="PROSITE" id="PS50067"/>
    </source>
</evidence>
<proteinExistence type="inferred from homology"/>
<evidence type="ECO:0000256" key="2">
    <source>
        <dbReference type="PROSITE-ProRule" id="PRU00283"/>
    </source>
</evidence>
<feature type="compositionally biased region" description="Basic and acidic residues" evidence="4">
    <location>
        <begin position="138"/>
        <end position="155"/>
    </location>
</feature>
<dbReference type="Proteomes" id="UP000712600">
    <property type="component" value="Unassembled WGS sequence"/>
</dbReference>
<feature type="compositionally biased region" description="Basic and acidic residues" evidence="4">
    <location>
        <begin position="376"/>
        <end position="388"/>
    </location>
</feature>
<dbReference type="InterPro" id="IPR001752">
    <property type="entry name" value="Kinesin_motor_dom"/>
</dbReference>
<dbReference type="GO" id="GO:0008017">
    <property type="term" value="F:microtubule binding"/>
    <property type="evidence" value="ECO:0007669"/>
    <property type="project" value="InterPro"/>
</dbReference>
<feature type="compositionally biased region" description="Polar residues" evidence="4">
    <location>
        <begin position="85"/>
        <end position="94"/>
    </location>
</feature>
<protein>
    <recommendedName>
        <fullName evidence="5">Kinesin motor domain-containing protein</fullName>
    </recommendedName>
</protein>
<gene>
    <name evidence="6" type="ORF">F2Q69_00060516</name>
</gene>
<reference evidence="6" key="1">
    <citation type="submission" date="2019-12" db="EMBL/GenBank/DDBJ databases">
        <title>Genome sequencing and annotation of Brassica cretica.</title>
        <authorList>
            <person name="Studholme D.J."/>
            <person name="Sarris P."/>
        </authorList>
    </citation>
    <scope>NUCLEOTIDE SEQUENCE</scope>
    <source>
        <strain evidence="6">PFS-109/04</strain>
        <tissue evidence="6">Leaf</tissue>
    </source>
</reference>
<evidence type="ECO:0000313" key="6">
    <source>
        <dbReference type="EMBL" id="KAF3572677.1"/>
    </source>
</evidence>
<dbReference type="GO" id="GO:0007018">
    <property type="term" value="P:microtubule-based movement"/>
    <property type="evidence" value="ECO:0007669"/>
    <property type="project" value="InterPro"/>
</dbReference>
<feature type="region of interest" description="Disordered" evidence="4">
    <location>
        <begin position="83"/>
        <end position="181"/>
    </location>
</feature>
<evidence type="ECO:0000256" key="4">
    <source>
        <dbReference type="SAM" id="MobiDB-lite"/>
    </source>
</evidence>
<evidence type="ECO:0000256" key="1">
    <source>
        <dbReference type="ARBA" id="ARBA00023175"/>
    </source>
</evidence>
<dbReference type="EMBL" id="QGKX02000095">
    <property type="protein sequence ID" value="KAF3572677.1"/>
    <property type="molecule type" value="Genomic_DNA"/>
</dbReference>
<feature type="compositionally biased region" description="Polar residues" evidence="4">
    <location>
        <begin position="366"/>
        <end position="375"/>
    </location>
</feature>
<feature type="domain" description="Kinesin motor" evidence="5">
    <location>
        <begin position="1"/>
        <end position="28"/>
    </location>
</feature>
<dbReference type="GO" id="GO:0015630">
    <property type="term" value="C:microtubule cytoskeleton"/>
    <property type="evidence" value="ECO:0007669"/>
    <property type="project" value="TreeGrafter"/>
</dbReference>
<comment type="caution">
    <text evidence="6">The sequence shown here is derived from an EMBL/GenBank/DDBJ whole genome shotgun (WGS) entry which is preliminary data.</text>
</comment>
<feature type="compositionally biased region" description="Basic and acidic residues" evidence="4">
    <location>
        <begin position="165"/>
        <end position="177"/>
    </location>
</feature>
<feature type="compositionally biased region" description="Acidic residues" evidence="4">
    <location>
        <begin position="197"/>
        <end position="207"/>
    </location>
</feature>
<keyword evidence="1" id="KW-0505">Motor protein</keyword>
<sequence length="531" mass="57897">MFIHISPEVDTLGETLSTLKFAERVATVELGAARVNKDTSEVKELKEQIASLKLALARKESESDQTQIPRVITPDKLLRRKSLGVSKSANTRQFQTKHKPSLVDDVNSIEGQSDSASSVDLQGLVGSSPPSWKSPSTDGKEEISEWVDKHEDEITRSNNKSQTQLDKRVSSLKREPASRGGNVVVDKGFEVRKIPYEEDANESDETATSDGSESSNMMWQLNVQVNVPRAAASSNGSSGSSTKLKKSLTKTKSMIPSLIPAPTRRLSLGANSSPGQTSSSRQSSNTVVVKKRQNPKKESEQDQTQIPRALTPDKLLRRKSLGVSKSANTRQFQTKHKPSLVDDVNSIEGQSDSASSVDLQGLVGSSPPSWKSPSTEGKEEISEWVDKHEDEITRDKRVSSMKREPSSRAVESKKINVVDNKGFEVRKIPYEEEANESDETATSDGSESSNMMWQLNVQVNVPRAAASSNGSLGSSTKLKKSLTKTKSMIPSLIPAPTRRLSLGANSSPGQTSSTRQSSNTVVVKKRQNPNK</sequence>
<accession>A0A8S9RK14</accession>
<dbReference type="InterPro" id="IPR027417">
    <property type="entry name" value="P-loop_NTPase"/>
</dbReference>
<feature type="region of interest" description="Disordered" evidence="4">
    <location>
        <begin position="194"/>
        <end position="388"/>
    </location>
</feature>
<feature type="compositionally biased region" description="Polar residues" evidence="4">
    <location>
        <begin position="323"/>
        <end position="332"/>
    </location>
</feature>
<feature type="compositionally biased region" description="Polar residues" evidence="4">
    <location>
        <begin position="347"/>
        <end position="358"/>
    </location>
</feature>
<keyword evidence="3" id="KW-0175">Coiled coil</keyword>
<feature type="compositionally biased region" description="Low complexity" evidence="4">
    <location>
        <begin position="233"/>
        <end position="242"/>
    </location>
</feature>
<dbReference type="InterPro" id="IPR036961">
    <property type="entry name" value="Kinesin_motor_dom_sf"/>
</dbReference>
<feature type="coiled-coil region" evidence="3">
    <location>
        <begin position="35"/>
        <end position="62"/>
    </location>
</feature>
<comment type="similarity">
    <text evidence="2">Belongs to the TRAFAC class myosin-kinesin ATPase superfamily. Kinesin family.</text>
</comment>
<dbReference type="Gene3D" id="3.40.850.10">
    <property type="entry name" value="Kinesin motor domain"/>
    <property type="match status" value="1"/>
</dbReference>
<dbReference type="SUPFAM" id="SSF52540">
    <property type="entry name" value="P-loop containing nucleoside triphosphate hydrolases"/>
    <property type="match status" value="1"/>
</dbReference>
<name>A0A8S9RK14_BRACR</name>
<dbReference type="GO" id="GO:0005524">
    <property type="term" value="F:ATP binding"/>
    <property type="evidence" value="ECO:0007669"/>
    <property type="project" value="InterPro"/>
</dbReference>
<feature type="compositionally biased region" description="Low complexity" evidence="4">
    <location>
        <begin position="271"/>
        <end position="286"/>
    </location>
</feature>
<feature type="compositionally biased region" description="Low complexity" evidence="4">
    <location>
        <begin position="467"/>
        <end position="476"/>
    </location>
</feature>
<dbReference type="PANTHER" id="PTHR47972:SF12">
    <property type="entry name" value="KINESIN-LIKE PROTEIN KIN-14H"/>
    <property type="match status" value="1"/>
</dbReference>
<feature type="compositionally biased region" description="Polar residues" evidence="4">
    <location>
        <begin position="503"/>
        <end position="521"/>
    </location>
</feature>
<feature type="compositionally biased region" description="Acidic residues" evidence="4">
    <location>
        <begin position="431"/>
        <end position="441"/>
    </location>
</feature>
<dbReference type="PROSITE" id="PS50067">
    <property type="entry name" value="KINESIN_MOTOR_2"/>
    <property type="match status" value="1"/>
</dbReference>
<evidence type="ECO:0000256" key="3">
    <source>
        <dbReference type="SAM" id="Coils"/>
    </source>
</evidence>
<dbReference type="GO" id="GO:0003777">
    <property type="term" value="F:microtubule motor activity"/>
    <property type="evidence" value="ECO:0007669"/>
    <property type="project" value="InterPro"/>
</dbReference>
<feature type="compositionally biased region" description="Polar residues" evidence="4">
    <location>
        <begin position="442"/>
        <end position="459"/>
    </location>
</feature>
<comment type="caution">
    <text evidence="2">Lacks conserved residue(s) required for the propagation of feature annotation.</text>
</comment>
<evidence type="ECO:0000313" key="7">
    <source>
        <dbReference type="Proteomes" id="UP000712600"/>
    </source>
</evidence>
<feature type="compositionally biased region" description="Polar residues" evidence="4">
    <location>
        <begin position="208"/>
        <end position="225"/>
    </location>
</feature>